<organism evidence="2 3">
    <name type="scientific">Devosia soli</name>
    <dbReference type="NCBI Taxonomy" id="361041"/>
    <lineage>
        <taxon>Bacteria</taxon>
        <taxon>Pseudomonadati</taxon>
        <taxon>Pseudomonadota</taxon>
        <taxon>Alphaproteobacteria</taxon>
        <taxon>Hyphomicrobiales</taxon>
        <taxon>Devosiaceae</taxon>
        <taxon>Devosia</taxon>
    </lineage>
</organism>
<keyword evidence="3" id="KW-1185">Reference proteome</keyword>
<gene>
    <name evidence="2" type="ORF">VW35_16960</name>
</gene>
<protein>
    <submittedName>
        <fullName evidence="2">Uncharacterized protein</fullName>
    </submittedName>
</protein>
<accession>A0A0F5L288</accession>
<feature type="region of interest" description="Disordered" evidence="1">
    <location>
        <begin position="1"/>
        <end position="32"/>
    </location>
</feature>
<reference evidence="2 3" key="1">
    <citation type="submission" date="2015-03" db="EMBL/GenBank/DDBJ databases">
        <authorList>
            <person name="Hassan Y.I."/>
            <person name="Lepp D."/>
            <person name="Zhou T."/>
        </authorList>
    </citation>
    <scope>NUCLEOTIDE SEQUENCE [LARGE SCALE GENOMIC DNA]</scope>
    <source>
        <strain evidence="2 3">GH2-10</strain>
    </source>
</reference>
<dbReference type="EMBL" id="LAJG01000042">
    <property type="protein sequence ID" value="KKB76488.1"/>
    <property type="molecule type" value="Genomic_DNA"/>
</dbReference>
<evidence type="ECO:0000313" key="3">
    <source>
        <dbReference type="Proteomes" id="UP000033514"/>
    </source>
</evidence>
<dbReference type="AlphaFoldDB" id="A0A0F5L288"/>
<dbReference type="PATRIC" id="fig|361041.3.peg.2796"/>
<proteinExistence type="predicted"/>
<name>A0A0F5L288_9HYPH</name>
<dbReference type="Proteomes" id="UP000033514">
    <property type="component" value="Unassembled WGS sequence"/>
</dbReference>
<sequence length="99" mass="11281">MEDHVQNGAIDRPMGQKASGIKGRGRRTQNRGAALFESRAQRLGEREIVFDDKNALALEIHARPPVLKRLHHSTLRRQRASAWIDPSRDAEICIRQLPH</sequence>
<evidence type="ECO:0000256" key="1">
    <source>
        <dbReference type="SAM" id="MobiDB-lite"/>
    </source>
</evidence>
<comment type="caution">
    <text evidence="2">The sequence shown here is derived from an EMBL/GenBank/DDBJ whole genome shotgun (WGS) entry which is preliminary data.</text>
</comment>
<evidence type="ECO:0000313" key="2">
    <source>
        <dbReference type="EMBL" id="KKB76488.1"/>
    </source>
</evidence>